<name>A0ACB8S6G6_9AGAM</name>
<gene>
    <name evidence="1" type="ORF">FA95DRAFT_203977</name>
</gene>
<dbReference type="EMBL" id="MU275850">
    <property type="protein sequence ID" value="KAI0051776.1"/>
    <property type="molecule type" value="Genomic_DNA"/>
</dbReference>
<dbReference type="Proteomes" id="UP000814033">
    <property type="component" value="Unassembled WGS sequence"/>
</dbReference>
<organism evidence="1 2">
    <name type="scientific">Auriscalpium vulgare</name>
    <dbReference type="NCBI Taxonomy" id="40419"/>
    <lineage>
        <taxon>Eukaryota</taxon>
        <taxon>Fungi</taxon>
        <taxon>Dikarya</taxon>
        <taxon>Basidiomycota</taxon>
        <taxon>Agaricomycotina</taxon>
        <taxon>Agaricomycetes</taxon>
        <taxon>Russulales</taxon>
        <taxon>Auriscalpiaceae</taxon>
        <taxon>Auriscalpium</taxon>
    </lineage>
</organism>
<reference evidence="1" key="2">
    <citation type="journal article" date="2022" name="New Phytol.">
        <title>Evolutionary transition to the ectomycorrhizal habit in the genomes of a hyperdiverse lineage of mushroom-forming fungi.</title>
        <authorList>
            <person name="Looney B."/>
            <person name="Miyauchi S."/>
            <person name="Morin E."/>
            <person name="Drula E."/>
            <person name="Courty P.E."/>
            <person name="Kohler A."/>
            <person name="Kuo A."/>
            <person name="LaButti K."/>
            <person name="Pangilinan J."/>
            <person name="Lipzen A."/>
            <person name="Riley R."/>
            <person name="Andreopoulos W."/>
            <person name="He G."/>
            <person name="Johnson J."/>
            <person name="Nolan M."/>
            <person name="Tritt A."/>
            <person name="Barry K.W."/>
            <person name="Grigoriev I.V."/>
            <person name="Nagy L.G."/>
            <person name="Hibbett D."/>
            <person name="Henrissat B."/>
            <person name="Matheny P.B."/>
            <person name="Labbe J."/>
            <person name="Martin F.M."/>
        </authorList>
    </citation>
    <scope>NUCLEOTIDE SEQUENCE</scope>
    <source>
        <strain evidence="1">FP105234-sp</strain>
    </source>
</reference>
<reference evidence="1" key="1">
    <citation type="submission" date="2021-02" db="EMBL/GenBank/DDBJ databases">
        <authorList>
            <consortium name="DOE Joint Genome Institute"/>
            <person name="Ahrendt S."/>
            <person name="Looney B.P."/>
            <person name="Miyauchi S."/>
            <person name="Morin E."/>
            <person name="Drula E."/>
            <person name="Courty P.E."/>
            <person name="Chicoki N."/>
            <person name="Fauchery L."/>
            <person name="Kohler A."/>
            <person name="Kuo A."/>
            <person name="Labutti K."/>
            <person name="Pangilinan J."/>
            <person name="Lipzen A."/>
            <person name="Riley R."/>
            <person name="Andreopoulos W."/>
            <person name="He G."/>
            <person name="Johnson J."/>
            <person name="Barry K.W."/>
            <person name="Grigoriev I.V."/>
            <person name="Nagy L."/>
            <person name="Hibbett D."/>
            <person name="Henrissat B."/>
            <person name="Matheny P.B."/>
            <person name="Labbe J."/>
            <person name="Martin F."/>
        </authorList>
    </citation>
    <scope>NUCLEOTIDE SEQUENCE</scope>
    <source>
        <strain evidence="1">FP105234-sp</strain>
    </source>
</reference>
<protein>
    <submittedName>
        <fullName evidence="1">Uncharacterized protein</fullName>
    </submittedName>
</protein>
<keyword evidence="2" id="KW-1185">Reference proteome</keyword>
<proteinExistence type="predicted"/>
<evidence type="ECO:0000313" key="2">
    <source>
        <dbReference type="Proteomes" id="UP000814033"/>
    </source>
</evidence>
<comment type="caution">
    <text evidence="1">The sequence shown here is derived from an EMBL/GenBank/DDBJ whole genome shotgun (WGS) entry which is preliminary data.</text>
</comment>
<sequence>MRSSEHESPSLEVRVFGHGIAAIQPIFLLLPHLIFLSMLSVPLWHISTTSQPQLNAQHHVAAHDAMHDIYYQFDDQWLLKPAERTSQSHGFSTFYACMLLFLSIPTASVAHDFVSKPMRRPMEHLRIWYRTQYMQPVDGGHNAPGLMDPIVTCLQVMVAGLFENVDPDPHSEDARHAPKKRCRVTHLPSSVRAKAKSLAPIPMQTPSRMSVRPGGRLVEEEFIHTPRKRCVQPPNYSPLCATRAGRVASPPQPLAYGPIPIILRASRFPSPLVPVPSDTSPSCKDLDEEPYDSRPWDKYEDAYTTASAGWDSPIHHTKPHHVFRSTGWQSVENVQHQISVHVSNRLIDEVSPDRIVH</sequence>
<accession>A0ACB8S6G6</accession>
<evidence type="ECO:0000313" key="1">
    <source>
        <dbReference type="EMBL" id="KAI0051776.1"/>
    </source>
</evidence>